<organism evidence="2 3">
    <name type="scientific">Corchorus olitorius</name>
    <dbReference type="NCBI Taxonomy" id="93759"/>
    <lineage>
        <taxon>Eukaryota</taxon>
        <taxon>Viridiplantae</taxon>
        <taxon>Streptophyta</taxon>
        <taxon>Embryophyta</taxon>
        <taxon>Tracheophyta</taxon>
        <taxon>Spermatophyta</taxon>
        <taxon>Magnoliopsida</taxon>
        <taxon>eudicotyledons</taxon>
        <taxon>Gunneridae</taxon>
        <taxon>Pentapetalae</taxon>
        <taxon>rosids</taxon>
        <taxon>malvids</taxon>
        <taxon>Malvales</taxon>
        <taxon>Malvaceae</taxon>
        <taxon>Grewioideae</taxon>
        <taxon>Apeibeae</taxon>
        <taxon>Corchorus</taxon>
    </lineage>
</organism>
<name>A0A1R3KKJ4_9ROSI</name>
<evidence type="ECO:0000256" key="1">
    <source>
        <dbReference type="SAM" id="MobiDB-lite"/>
    </source>
</evidence>
<evidence type="ECO:0000313" key="3">
    <source>
        <dbReference type="Proteomes" id="UP000187203"/>
    </source>
</evidence>
<evidence type="ECO:0000313" key="2">
    <source>
        <dbReference type="EMBL" id="OMP07589.1"/>
    </source>
</evidence>
<comment type="caution">
    <text evidence="2">The sequence shown here is derived from an EMBL/GenBank/DDBJ whole genome shotgun (WGS) entry which is preliminary data.</text>
</comment>
<keyword evidence="3" id="KW-1185">Reference proteome</keyword>
<dbReference type="EMBL" id="AWUE01013157">
    <property type="protein sequence ID" value="OMP07589.1"/>
    <property type="molecule type" value="Genomic_DNA"/>
</dbReference>
<proteinExistence type="predicted"/>
<reference evidence="3" key="1">
    <citation type="submission" date="2013-09" db="EMBL/GenBank/DDBJ databases">
        <title>Corchorus olitorius genome sequencing.</title>
        <authorList>
            <person name="Alam M."/>
            <person name="Haque M.S."/>
            <person name="Islam M.S."/>
            <person name="Emdad E.M."/>
            <person name="Islam M.M."/>
            <person name="Ahmed B."/>
            <person name="Halim A."/>
            <person name="Hossen Q.M.M."/>
            <person name="Hossain M.Z."/>
            <person name="Ahmed R."/>
            <person name="Khan M.M."/>
            <person name="Islam R."/>
            <person name="Rashid M.M."/>
            <person name="Khan S.A."/>
            <person name="Rahman M.S."/>
            <person name="Alam M."/>
            <person name="Yahiya A.S."/>
            <person name="Khan M.S."/>
            <person name="Azam M.S."/>
            <person name="Haque T."/>
            <person name="Lashkar M.Z.H."/>
            <person name="Akhand A.I."/>
            <person name="Morshed G."/>
            <person name="Roy S."/>
            <person name="Uddin K.S."/>
            <person name="Rabeya T."/>
            <person name="Hossain A.S."/>
            <person name="Chowdhury A."/>
            <person name="Snigdha A.R."/>
            <person name="Mortoza M.S."/>
            <person name="Matin S.A."/>
            <person name="Hoque S.M.E."/>
            <person name="Islam M.K."/>
            <person name="Roy D.K."/>
            <person name="Haider R."/>
            <person name="Moosa M.M."/>
            <person name="Elias S.M."/>
            <person name="Hasan A.M."/>
            <person name="Jahan S."/>
            <person name="Shafiuddin M."/>
            <person name="Mahmood N."/>
            <person name="Shommy N.S."/>
        </authorList>
    </citation>
    <scope>NUCLEOTIDE SEQUENCE [LARGE SCALE GENOMIC DNA]</scope>
    <source>
        <strain evidence="3">cv. O-4</strain>
    </source>
</reference>
<dbReference type="Proteomes" id="UP000187203">
    <property type="component" value="Unassembled WGS sequence"/>
</dbReference>
<protein>
    <submittedName>
        <fullName evidence="2">Uncharacterized protein</fullName>
    </submittedName>
</protein>
<sequence length="75" mass="8059">MARFFDRKIRIRVSAKLDLARSIEIREKPSAALRSASGEELFGGISDLSEDHRSSGAAAPPCGRFQAVDKGGAAR</sequence>
<dbReference type="AlphaFoldDB" id="A0A1R3KKJ4"/>
<accession>A0A1R3KKJ4</accession>
<gene>
    <name evidence="2" type="ORF">COLO4_07216</name>
</gene>
<feature type="region of interest" description="Disordered" evidence="1">
    <location>
        <begin position="49"/>
        <end position="75"/>
    </location>
</feature>